<dbReference type="EMBL" id="CP018622">
    <property type="protein sequence ID" value="AUJ25007.1"/>
    <property type="molecule type" value="Genomic_DNA"/>
</dbReference>
<evidence type="ECO:0000313" key="4">
    <source>
        <dbReference type="Proteomes" id="UP000234237"/>
    </source>
</evidence>
<dbReference type="PANTHER" id="PTHR30615">
    <property type="entry name" value="UNCHARACTERIZED PROTEIN YJBQ-RELATED"/>
    <property type="match status" value="1"/>
</dbReference>
<dbReference type="Pfam" id="PF01894">
    <property type="entry name" value="YjbQ"/>
    <property type="match status" value="1"/>
</dbReference>
<reference evidence="3 5" key="3">
    <citation type="submission" date="2024-01" db="EMBL/GenBank/DDBJ databases">
        <title>Survival strategy associated with biotechnological potential of Virgibacillus dokdonensis T4.6 isolated from salt-fermented shrimp paste.</title>
        <authorList>
            <person name="Doan T.V."/>
            <person name="Quach N.T."/>
            <person name="Phi Q.-T."/>
        </authorList>
    </citation>
    <scope>NUCLEOTIDE SEQUENCE [LARGE SCALE GENOMIC DNA]</scope>
    <source>
        <strain evidence="3 5">T4.6</strain>
    </source>
</reference>
<dbReference type="RefSeq" id="WP_077702393.1">
    <property type="nucleotide sequence ID" value="NZ_CP018622.1"/>
</dbReference>
<dbReference type="Gene3D" id="2.60.120.460">
    <property type="entry name" value="YjbQ-like"/>
    <property type="match status" value="1"/>
</dbReference>
<evidence type="ECO:0000313" key="3">
    <source>
        <dbReference type="EMBL" id="MEF2290910.1"/>
    </source>
</evidence>
<dbReference type="PANTHER" id="PTHR30615:SF8">
    <property type="entry name" value="UPF0047 PROTEIN C4A8.02C"/>
    <property type="match status" value="1"/>
</dbReference>
<evidence type="ECO:0000313" key="2">
    <source>
        <dbReference type="EMBL" id="AUJ25007.1"/>
    </source>
</evidence>
<sequence>MIIYNQTLTITSAGNRVSYHDITEKIREIVEQSTVKDGLCVVASPHTTCSVFFEEYSHDKNYAGDEYLQVDLNNVLEKVVPRCLSEGQYYHPGPEHTKFGVELPKEKMRTEGTDLVPDKRSLLNTEAHIKGTFIGSSETFIIENKELQIGKVGYIYFVDWDQNRVRNRQCKVQIIGQ</sequence>
<dbReference type="InterPro" id="IPR035917">
    <property type="entry name" value="YjbQ-like_sf"/>
</dbReference>
<gene>
    <name evidence="2" type="ORF">A21D_01926</name>
    <name evidence="3" type="ORF">V2W34_02645</name>
</gene>
<reference evidence="4" key="2">
    <citation type="submission" date="2016-11" db="EMBL/GenBank/DDBJ databases">
        <title>Complete genome sequence of Virgibacillus pantothenticus 21D, a halophilic bacterium isolated from the deep hypersaline anoxic basin Discovery in the Mediterranean Sea.</title>
        <authorList>
            <person name="Zeaiter Z."/>
            <person name="Booth J.M."/>
            <person name="Prosdocimi E.M."/>
            <person name="Mapelli F."/>
            <person name="Fusi M."/>
            <person name="Daffonchio D."/>
            <person name="Borin S."/>
            <person name="Crotti E."/>
        </authorList>
    </citation>
    <scope>NUCLEOTIDE SEQUENCE [LARGE SCALE GENOMIC DNA]</scope>
    <source>
        <strain evidence="4">21D</strain>
    </source>
</reference>
<evidence type="ECO:0000256" key="1">
    <source>
        <dbReference type="ARBA" id="ARBA00005534"/>
    </source>
</evidence>
<reference evidence="2" key="1">
    <citation type="submission" date="2016-11" db="EMBL/GenBank/DDBJ databases">
        <title>Complete genome sequence of Virgibacillus dokdonensis 21D, a halophilic bacterium isolated from the deep hypersaline anoxic basin Discovery in the Mediterranean Sea.</title>
        <authorList>
            <person name="Zeaiter Z."/>
            <person name="Booth J.M."/>
            <person name="Prosdocimi E.M."/>
            <person name="Mapelli F."/>
            <person name="Fusi M."/>
            <person name="Daffonchio D."/>
            <person name="Borin S."/>
            <person name="Crotti E."/>
        </authorList>
    </citation>
    <scope>NUCLEOTIDE SEQUENCE</scope>
    <source>
        <strain evidence="2">21D</strain>
    </source>
</reference>
<dbReference type="EMBL" id="JAZHPM010000003">
    <property type="protein sequence ID" value="MEF2290910.1"/>
    <property type="molecule type" value="Genomic_DNA"/>
</dbReference>
<dbReference type="AlphaFoldDB" id="A0A2K9IZ74"/>
<dbReference type="KEGG" id="vpn:A21D_01926"/>
<accession>A0A2K9IZ74</accession>
<evidence type="ECO:0000313" key="5">
    <source>
        <dbReference type="Proteomes" id="UP001356080"/>
    </source>
</evidence>
<dbReference type="SUPFAM" id="SSF111038">
    <property type="entry name" value="YjbQ-like"/>
    <property type="match status" value="1"/>
</dbReference>
<name>A0A2K9IZ74_9BACI</name>
<protein>
    <submittedName>
        <fullName evidence="3">YjbQ family protein</fullName>
    </submittedName>
</protein>
<organism evidence="2 4">
    <name type="scientific">Virgibacillus dokdonensis</name>
    <dbReference type="NCBI Taxonomy" id="302167"/>
    <lineage>
        <taxon>Bacteria</taxon>
        <taxon>Bacillati</taxon>
        <taxon>Bacillota</taxon>
        <taxon>Bacilli</taxon>
        <taxon>Bacillales</taxon>
        <taxon>Bacillaceae</taxon>
        <taxon>Virgibacillus</taxon>
    </lineage>
</organism>
<keyword evidence="5" id="KW-1185">Reference proteome</keyword>
<dbReference type="Proteomes" id="UP000234237">
    <property type="component" value="Chromosome"/>
</dbReference>
<proteinExistence type="inferred from homology"/>
<dbReference type="Proteomes" id="UP001356080">
    <property type="component" value="Unassembled WGS sequence"/>
</dbReference>
<comment type="similarity">
    <text evidence="1">Belongs to the UPF0047 family.</text>
</comment>
<dbReference type="STRING" id="302167.GCA_900166595_00652"/>
<dbReference type="InterPro" id="IPR001602">
    <property type="entry name" value="UPF0047_YjbQ-like"/>
</dbReference>